<name>A0ABT0U252_9BACT</name>
<dbReference type="RefSeq" id="WP_250928574.1">
    <property type="nucleotide sequence ID" value="NZ_JAMQBK010000025.1"/>
</dbReference>
<reference evidence="2 3" key="1">
    <citation type="journal article" date="2022" name="Syst. Appl. Microbiol.">
        <title>Rhodopirellula aestuarii sp. nov., a novel member of the genus Rhodopirellula isolated from brackish sediments collected in the Tagus River estuary, Portugal.</title>
        <authorList>
            <person name="Vitorino I.R."/>
            <person name="Klimek D."/>
            <person name="Calusinska M."/>
            <person name="Lobo-da-Cunha A."/>
            <person name="Vasconcelos V."/>
            <person name="Lage O.M."/>
        </authorList>
    </citation>
    <scope>NUCLEOTIDE SEQUENCE [LARGE SCALE GENOMIC DNA]</scope>
    <source>
        <strain evidence="2 3">ICT_H3.1</strain>
    </source>
</reference>
<organism evidence="2 3">
    <name type="scientific">Aporhodopirellula aestuarii</name>
    <dbReference type="NCBI Taxonomy" id="2950107"/>
    <lineage>
        <taxon>Bacteria</taxon>
        <taxon>Pseudomonadati</taxon>
        <taxon>Planctomycetota</taxon>
        <taxon>Planctomycetia</taxon>
        <taxon>Pirellulales</taxon>
        <taxon>Pirellulaceae</taxon>
        <taxon>Aporhodopirellula</taxon>
    </lineage>
</organism>
<keyword evidence="3" id="KW-1185">Reference proteome</keyword>
<evidence type="ECO:0000313" key="3">
    <source>
        <dbReference type="Proteomes" id="UP001202961"/>
    </source>
</evidence>
<protein>
    <submittedName>
        <fullName evidence="2">DUF1580 domain-containing protein</fullName>
    </submittedName>
</protein>
<evidence type="ECO:0000313" key="2">
    <source>
        <dbReference type="EMBL" id="MCM2370935.1"/>
    </source>
</evidence>
<gene>
    <name evidence="2" type="ORF">NB063_09980</name>
</gene>
<comment type="caution">
    <text evidence="2">The sequence shown here is derived from an EMBL/GenBank/DDBJ whole genome shotgun (WGS) entry which is preliminary data.</text>
</comment>
<feature type="region of interest" description="Disordered" evidence="1">
    <location>
        <begin position="73"/>
        <end position="116"/>
    </location>
</feature>
<proteinExistence type="predicted"/>
<dbReference type="Pfam" id="PF07618">
    <property type="entry name" value="DUF1580"/>
    <property type="match status" value="1"/>
</dbReference>
<evidence type="ECO:0000256" key="1">
    <source>
        <dbReference type="SAM" id="MobiDB-lite"/>
    </source>
</evidence>
<dbReference type="InterPro" id="IPR011474">
    <property type="entry name" value="DUF1580"/>
</dbReference>
<dbReference type="Proteomes" id="UP001202961">
    <property type="component" value="Unassembled WGS sequence"/>
</dbReference>
<sequence>MSGSDVDVAVTDWIVSKEIPAAVEDMTGFRPHINTVKRWRSNGVAGVRLRCEYFGGTYRTTRTWLAEFFAASSEAKQTRRSRRNPTHAGQPRRPIGEVAKPRAMTARQQLEARGVL</sequence>
<dbReference type="EMBL" id="JAMQBK010000025">
    <property type="protein sequence ID" value="MCM2370935.1"/>
    <property type="molecule type" value="Genomic_DNA"/>
</dbReference>
<accession>A0ABT0U252</accession>